<sequence length="43" mass="4446">MTVNPDGKTANVKYTVTSALKALGFDGSSDMIKTGDGWLLQGG</sequence>
<proteinExistence type="predicted"/>
<organism evidence="1">
    <name type="scientific">freshwater metagenome</name>
    <dbReference type="NCBI Taxonomy" id="449393"/>
    <lineage>
        <taxon>unclassified sequences</taxon>
        <taxon>metagenomes</taxon>
        <taxon>ecological metagenomes</taxon>
    </lineage>
</organism>
<dbReference type="AlphaFoldDB" id="A0A6J7JFF1"/>
<name>A0A6J7JFF1_9ZZZZ</name>
<dbReference type="EMBL" id="CAFBMX010000010">
    <property type="protein sequence ID" value="CAB4941936.1"/>
    <property type="molecule type" value="Genomic_DNA"/>
</dbReference>
<reference evidence="1" key="1">
    <citation type="submission" date="2020-05" db="EMBL/GenBank/DDBJ databases">
        <authorList>
            <person name="Chiriac C."/>
            <person name="Salcher M."/>
            <person name="Ghai R."/>
            <person name="Kavagutti S V."/>
        </authorList>
    </citation>
    <scope>NUCLEOTIDE SEQUENCE</scope>
</reference>
<accession>A0A6J7JFF1</accession>
<gene>
    <name evidence="1" type="ORF">UFOPK3674_01894</name>
</gene>
<protein>
    <submittedName>
        <fullName evidence="1">Unannotated protein</fullName>
    </submittedName>
</protein>
<evidence type="ECO:0000313" key="1">
    <source>
        <dbReference type="EMBL" id="CAB4941936.1"/>
    </source>
</evidence>